<dbReference type="PANTHER" id="PTHR43792:SF1">
    <property type="entry name" value="N-ACETYLTRANSFERASE DOMAIN-CONTAINING PROTEIN"/>
    <property type="match status" value="1"/>
</dbReference>
<dbReference type="SUPFAM" id="SSF55729">
    <property type="entry name" value="Acyl-CoA N-acyltransferases (Nat)"/>
    <property type="match status" value="1"/>
</dbReference>
<feature type="domain" description="N-acetyltransferase" evidence="1">
    <location>
        <begin position="14"/>
        <end position="144"/>
    </location>
</feature>
<name>A0ABP8ZIS7_9FLAO</name>
<dbReference type="InterPro" id="IPR016181">
    <property type="entry name" value="Acyl_CoA_acyltransferase"/>
</dbReference>
<dbReference type="Pfam" id="PF13302">
    <property type="entry name" value="Acetyltransf_3"/>
    <property type="match status" value="1"/>
</dbReference>
<organism evidence="2 3">
    <name type="scientific">Flavobacterium hankyongi</name>
    <dbReference type="NCBI Taxonomy" id="1176532"/>
    <lineage>
        <taxon>Bacteria</taxon>
        <taxon>Pseudomonadati</taxon>
        <taxon>Bacteroidota</taxon>
        <taxon>Flavobacteriia</taxon>
        <taxon>Flavobacteriales</taxon>
        <taxon>Flavobacteriaceae</taxon>
        <taxon>Flavobacterium</taxon>
    </lineage>
</organism>
<dbReference type="EMBL" id="BAABIP010000005">
    <property type="protein sequence ID" value="GAA4757793.1"/>
    <property type="molecule type" value="Genomic_DNA"/>
</dbReference>
<dbReference type="Proteomes" id="UP001500141">
    <property type="component" value="Unassembled WGS sequence"/>
</dbReference>
<evidence type="ECO:0000313" key="3">
    <source>
        <dbReference type="Proteomes" id="UP001500141"/>
    </source>
</evidence>
<dbReference type="PANTHER" id="PTHR43792">
    <property type="entry name" value="GNAT FAMILY, PUTATIVE (AFU_ORTHOLOGUE AFUA_3G00765)-RELATED-RELATED"/>
    <property type="match status" value="1"/>
</dbReference>
<protein>
    <submittedName>
        <fullName evidence="2">GNAT family N-acetyltransferase</fullName>
    </submittedName>
</protein>
<proteinExistence type="predicted"/>
<gene>
    <name evidence="2" type="ORF">GCM10023230_02100</name>
</gene>
<evidence type="ECO:0000313" key="2">
    <source>
        <dbReference type="EMBL" id="GAA4757793.1"/>
    </source>
</evidence>
<reference evidence="3" key="1">
    <citation type="journal article" date="2019" name="Int. J. Syst. Evol. Microbiol.">
        <title>The Global Catalogue of Microorganisms (GCM) 10K type strain sequencing project: providing services to taxonomists for standard genome sequencing and annotation.</title>
        <authorList>
            <consortium name="The Broad Institute Genomics Platform"/>
            <consortium name="The Broad Institute Genome Sequencing Center for Infectious Disease"/>
            <person name="Wu L."/>
            <person name="Ma J."/>
        </authorList>
    </citation>
    <scope>NUCLEOTIDE SEQUENCE [LARGE SCALE GENOMIC DNA]</scope>
    <source>
        <strain evidence="3">JCM 18198</strain>
    </source>
</reference>
<dbReference type="RefSeq" id="WP_264542690.1">
    <property type="nucleotide sequence ID" value="NZ_BAABIP010000005.1"/>
</dbReference>
<dbReference type="InterPro" id="IPR051531">
    <property type="entry name" value="N-acetyltransferase"/>
</dbReference>
<dbReference type="Gene3D" id="3.40.630.30">
    <property type="match status" value="1"/>
</dbReference>
<evidence type="ECO:0000259" key="1">
    <source>
        <dbReference type="Pfam" id="PF13302"/>
    </source>
</evidence>
<comment type="caution">
    <text evidence="2">The sequence shown here is derived from an EMBL/GenBank/DDBJ whole genome shotgun (WGS) entry which is preliminary data.</text>
</comment>
<keyword evidence="3" id="KW-1185">Reference proteome</keyword>
<sequence length="163" mass="19220">MSSIKIDTERVFSKPLDILDYEFIYKLLNTEGWKRFIGDRNIHSYEEAKLYIDKIEKAKNIKYFVITEKKTHKKIGLFTIIKREFLNHPDIGFAFLPEFNGKGFAYESANAFIEILSKEYSKLSAITNLENVTSIKLIEKLGLKFKEVIYENDEQLNLFEIEF</sequence>
<dbReference type="InterPro" id="IPR000182">
    <property type="entry name" value="GNAT_dom"/>
</dbReference>
<accession>A0ABP8ZIS7</accession>